<dbReference type="EMBL" id="GL376571">
    <property type="status" value="NOT_ANNOTATED_CDS"/>
    <property type="molecule type" value="Genomic_DNA"/>
</dbReference>
<keyword evidence="1" id="KW-0175">Coiled coil</keyword>
<dbReference type="AlphaFoldDB" id="K3X2S6"/>
<reference evidence="4" key="1">
    <citation type="journal article" date="2010" name="Genome Biol.">
        <title>Genome sequence of the necrotrophic plant pathogen Pythium ultimum reveals original pathogenicity mechanisms and effector repertoire.</title>
        <authorList>
            <person name="Levesque C.A."/>
            <person name="Brouwer H."/>
            <person name="Cano L."/>
            <person name="Hamilton J.P."/>
            <person name="Holt C."/>
            <person name="Huitema E."/>
            <person name="Raffaele S."/>
            <person name="Robideau G.P."/>
            <person name="Thines M."/>
            <person name="Win J."/>
            <person name="Zerillo M.M."/>
            <person name="Beakes G.W."/>
            <person name="Boore J.L."/>
            <person name="Busam D."/>
            <person name="Dumas B."/>
            <person name="Ferriera S."/>
            <person name="Fuerstenberg S.I."/>
            <person name="Gachon C.M."/>
            <person name="Gaulin E."/>
            <person name="Govers F."/>
            <person name="Grenville-Briggs L."/>
            <person name="Horner N."/>
            <person name="Hostetler J."/>
            <person name="Jiang R.H."/>
            <person name="Johnson J."/>
            <person name="Krajaejun T."/>
            <person name="Lin H."/>
            <person name="Meijer H.J."/>
            <person name="Moore B."/>
            <person name="Morris P."/>
            <person name="Phuntmart V."/>
            <person name="Puiu D."/>
            <person name="Shetty J."/>
            <person name="Stajich J.E."/>
            <person name="Tripathy S."/>
            <person name="Wawra S."/>
            <person name="van West P."/>
            <person name="Whitty B.R."/>
            <person name="Coutinho P.M."/>
            <person name="Henrissat B."/>
            <person name="Martin F."/>
            <person name="Thomas P.D."/>
            <person name="Tyler B.M."/>
            <person name="De Vries R.P."/>
            <person name="Kamoun S."/>
            <person name="Yandell M."/>
            <person name="Tisserat N."/>
            <person name="Buell C.R."/>
        </authorList>
    </citation>
    <scope>NUCLEOTIDE SEQUENCE</scope>
    <source>
        <strain evidence="4">DAOM:BR144</strain>
    </source>
</reference>
<name>K3X2S6_GLOUD</name>
<feature type="compositionally biased region" description="Basic and acidic residues" evidence="2">
    <location>
        <begin position="367"/>
        <end position="401"/>
    </location>
</feature>
<dbReference type="EnsemblProtists" id="PYU1_T011525">
    <property type="protein sequence ID" value="PYU1_T011525"/>
    <property type="gene ID" value="PYU1_G011499"/>
</dbReference>
<reference evidence="4" key="2">
    <citation type="submission" date="2010-04" db="EMBL/GenBank/DDBJ databases">
        <authorList>
            <person name="Buell R."/>
            <person name="Hamilton J."/>
            <person name="Hostetler J."/>
        </authorList>
    </citation>
    <scope>NUCLEOTIDE SEQUENCE [LARGE SCALE GENOMIC DNA]</scope>
    <source>
        <strain evidence="4">DAOM:BR144</strain>
    </source>
</reference>
<feature type="compositionally biased region" description="Polar residues" evidence="2">
    <location>
        <begin position="27"/>
        <end position="39"/>
    </location>
</feature>
<protein>
    <submittedName>
        <fullName evidence="3">Uncharacterized protein</fullName>
    </submittedName>
</protein>
<dbReference type="eggNOG" id="ENOG502SD3K">
    <property type="taxonomic scope" value="Eukaryota"/>
</dbReference>
<feature type="region of interest" description="Disordered" evidence="2">
    <location>
        <begin position="1"/>
        <end position="65"/>
    </location>
</feature>
<evidence type="ECO:0000256" key="1">
    <source>
        <dbReference type="SAM" id="Coils"/>
    </source>
</evidence>
<dbReference type="InParanoid" id="K3X2S6"/>
<reference evidence="3" key="3">
    <citation type="submission" date="2015-02" db="UniProtKB">
        <authorList>
            <consortium name="EnsemblProtists"/>
        </authorList>
    </citation>
    <scope>IDENTIFICATION</scope>
    <source>
        <strain evidence="3">DAOM BR144</strain>
    </source>
</reference>
<evidence type="ECO:0000313" key="3">
    <source>
        <dbReference type="EnsemblProtists" id="PYU1_T011525"/>
    </source>
</evidence>
<organism evidence="3 4">
    <name type="scientific">Globisporangium ultimum (strain ATCC 200006 / CBS 805.95 / DAOM BR144)</name>
    <name type="common">Pythium ultimum</name>
    <dbReference type="NCBI Taxonomy" id="431595"/>
    <lineage>
        <taxon>Eukaryota</taxon>
        <taxon>Sar</taxon>
        <taxon>Stramenopiles</taxon>
        <taxon>Oomycota</taxon>
        <taxon>Peronosporomycetes</taxon>
        <taxon>Pythiales</taxon>
        <taxon>Pythiaceae</taxon>
        <taxon>Globisporangium</taxon>
    </lineage>
</organism>
<proteinExistence type="predicted"/>
<keyword evidence="4" id="KW-1185">Reference proteome</keyword>
<evidence type="ECO:0000313" key="4">
    <source>
        <dbReference type="Proteomes" id="UP000019132"/>
    </source>
</evidence>
<dbReference type="Proteomes" id="UP000019132">
    <property type="component" value="Unassembled WGS sequence"/>
</dbReference>
<feature type="coiled-coil region" evidence="1">
    <location>
        <begin position="124"/>
        <end position="269"/>
    </location>
</feature>
<dbReference type="VEuPathDB" id="FungiDB:PYU1_G011499"/>
<dbReference type="HOGENOM" id="CLU_671727_0_0_1"/>
<evidence type="ECO:0000256" key="2">
    <source>
        <dbReference type="SAM" id="MobiDB-lite"/>
    </source>
</evidence>
<dbReference type="STRING" id="431595.K3X2S6"/>
<accession>K3X2S6</accession>
<feature type="region of interest" description="Disordered" evidence="2">
    <location>
        <begin position="353"/>
        <end position="410"/>
    </location>
</feature>
<feature type="compositionally biased region" description="Polar residues" evidence="2">
    <location>
        <begin position="1"/>
        <end position="20"/>
    </location>
</feature>
<sequence>MNRTSAHHATTLASGAQSGAINGGSHARTTAHTVASASKSVPKESGAGTGGAMTKHSVASIPPSRWKELRQSVRIKATMETEERRVKNAKIADLCDEDRDKVAKLIRRIVEACTAIGTLQEESEVEFNRQRSVLEAEITELREQVKHDTGEIEELSEKLKATLLKLRDYQERVLVLEESTEAEARYRMETDQTMDLLKLEVEKLRKLVRRQKDEMELKDQDEQRKFKQELERVNQQLKDAQDELLQERRERILEKQKELDERLQKSMANSAAIAASDNAYHSISTSSQIVTREMPSSLSIPEAASMLPPQLDMSSFLNTSMELPEKIKDIMDEWKQRMEVAMAETARNISEQKSVPLAESPTIEKTSSCEKETSYPKEVEETMNKKDEQHEDLSELRRSDPEPAVVVTMI</sequence>